<protein>
    <recommendedName>
        <fullName evidence="4">Molybdopterin molybdenumtransferase</fullName>
        <ecNumber evidence="4">2.10.1.1</ecNumber>
    </recommendedName>
</protein>
<evidence type="ECO:0000313" key="6">
    <source>
        <dbReference type="EMBL" id="ABE63871.1"/>
    </source>
</evidence>
<dbReference type="EMBL" id="CP000319">
    <property type="protein sequence ID" value="ABE63871.1"/>
    <property type="molecule type" value="Genomic_DNA"/>
</dbReference>
<sequence>MITQCLPASLTPLETAVATLLYEIEAVTPEELPLAEALGCVVAEIPALPSVPARDLAAADGWAVNANDVVGASSYSPLAVVRPPTWVDAGDAMPQHCDCVLDIDAVDTSGPVAEVIVEGVPGQGIRRAGSDVAADRPAIASGHLIRPRDLLTARAAGLETLNVRRPRLRIVNLPGGTATAHLIADHARANGAHVTEIEAAARDASSIADALDPVGSDLLIAVGGSGVGRNDATLTALARRGEVLAHGIALQPGRTAAIGRAGAVPVLMMPGAPDHALPAWFALALPALERLTGRRSRESRLLPLARKIASSVGLAEIALLEERDGAWLPLATGDLPLHVMARADAWLLIPGSSEGFAAGTPVDAYLWRE</sequence>
<dbReference type="SUPFAM" id="SSF63867">
    <property type="entry name" value="MoeA C-terminal domain-like"/>
    <property type="match status" value="1"/>
</dbReference>
<dbReference type="InterPro" id="IPR005110">
    <property type="entry name" value="MoeA_linker/N"/>
</dbReference>
<proteinExistence type="inferred from homology"/>
<dbReference type="KEGG" id="nha:Nham_3135"/>
<dbReference type="InterPro" id="IPR036135">
    <property type="entry name" value="MoeA_linker/N_sf"/>
</dbReference>
<dbReference type="InterPro" id="IPR036425">
    <property type="entry name" value="MoaB/Mog-like_dom_sf"/>
</dbReference>
<evidence type="ECO:0000256" key="2">
    <source>
        <dbReference type="ARBA" id="ARBA00010763"/>
    </source>
</evidence>
<organism evidence="6 7">
    <name type="scientific">Nitrobacter hamburgensis (strain DSM 10229 / NCIMB 13809 / X14)</name>
    <dbReference type="NCBI Taxonomy" id="323097"/>
    <lineage>
        <taxon>Bacteria</taxon>
        <taxon>Pseudomonadati</taxon>
        <taxon>Pseudomonadota</taxon>
        <taxon>Alphaproteobacteria</taxon>
        <taxon>Hyphomicrobiales</taxon>
        <taxon>Nitrobacteraceae</taxon>
        <taxon>Nitrobacter</taxon>
    </lineage>
</organism>
<dbReference type="Proteomes" id="UP000001953">
    <property type="component" value="Chromosome"/>
</dbReference>
<keyword evidence="4" id="KW-0460">Magnesium</keyword>
<comment type="catalytic activity">
    <reaction evidence="3">
        <text>adenylyl-molybdopterin + molybdate = Mo-molybdopterin + AMP + H(+)</text>
        <dbReference type="Rhea" id="RHEA:35047"/>
        <dbReference type="ChEBI" id="CHEBI:15378"/>
        <dbReference type="ChEBI" id="CHEBI:36264"/>
        <dbReference type="ChEBI" id="CHEBI:62727"/>
        <dbReference type="ChEBI" id="CHEBI:71302"/>
        <dbReference type="ChEBI" id="CHEBI:456215"/>
        <dbReference type="EC" id="2.10.1.1"/>
    </reaction>
</comment>
<comment type="similarity">
    <text evidence="2 4">Belongs to the MoeA family.</text>
</comment>
<feature type="domain" description="MoaB/Mog" evidence="5">
    <location>
        <begin position="159"/>
        <end position="290"/>
    </location>
</feature>
<evidence type="ECO:0000256" key="1">
    <source>
        <dbReference type="ARBA" id="ARBA00002901"/>
    </source>
</evidence>
<comment type="cofactor">
    <cofactor evidence="4">
        <name>Mg(2+)</name>
        <dbReference type="ChEBI" id="CHEBI:18420"/>
    </cofactor>
</comment>
<evidence type="ECO:0000256" key="3">
    <source>
        <dbReference type="ARBA" id="ARBA00047317"/>
    </source>
</evidence>
<dbReference type="UniPathway" id="UPA00344"/>
<keyword evidence="7" id="KW-1185">Reference proteome</keyword>
<dbReference type="GO" id="GO:0046872">
    <property type="term" value="F:metal ion binding"/>
    <property type="evidence" value="ECO:0007669"/>
    <property type="project" value="UniProtKB-UniRule"/>
</dbReference>
<dbReference type="InterPro" id="IPR036688">
    <property type="entry name" value="MoeA_C_domain_IV_sf"/>
</dbReference>
<evidence type="ECO:0000313" key="7">
    <source>
        <dbReference type="Proteomes" id="UP000001953"/>
    </source>
</evidence>
<dbReference type="Pfam" id="PF00994">
    <property type="entry name" value="MoCF_biosynth"/>
    <property type="match status" value="1"/>
</dbReference>
<keyword evidence="4" id="KW-0479">Metal-binding</keyword>
<reference evidence="6 7" key="1">
    <citation type="submission" date="2006-03" db="EMBL/GenBank/DDBJ databases">
        <title>Complete sequence of chromosome of Nitrobacter hamburgensis X14.</title>
        <authorList>
            <consortium name="US DOE Joint Genome Institute"/>
            <person name="Copeland A."/>
            <person name="Lucas S."/>
            <person name="Lapidus A."/>
            <person name="Barry K."/>
            <person name="Detter J.C."/>
            <person name="Glavina del Rio T."/>
            <person name="Hammon N."/>
            <person name="Israni S."/>
            <person name="Dalin E."/>
            <person name="Tice H."/>
            <person name="Pitluck S."/>
            <person name="Chain P."/>
            <person name="Malfatti S."/>
            <person name="Shin M."/>
            <person name="Vergez L."/>
            <person name="Schmutz J."/>
            <person name="Larimer F."/>
            <person name="Land M."/>
            <person name="Hauser L."/>
            <person name="Kyrpides N."/>
            <person name="Ivanova N."/>
            <person name="Ward B."/>
            <person name="Arp D."/>
            <person name="Klotz M."/>
            <person name="Stein L."/>
            <person name="O'Mullan G."/>
            <person name="Starkenburg S."/>
            <person name="Sayavedra L."/>
            <person name="Poret-Peterson A.T."/>
            <person name="Gentry M.E."/>
            <person name="Bruce D."/>
            <person name="Richardson P."/>
        </authorList>
    </citation>
    <scope>NUCLEOTIDE SEQUENCE [LARGE SCALE GENOMIC DNA]</scope>
    <source>
        <strain evidence="7">DSM 10229 / NCIMB 13809 / X14</strain>
    </source>
</reference>
<dbReference type="SUPFAM" id="SSF53218">
    <property type="entry name" value="Molybdenum cofactor biosynthesis proteins"/>
    <property type="match status" value="1"/>
</dbReference>
<keyword evidence="4" id="KW-0808">Transferase</keyword>
<evidence type="ECO:0000256" key="4">
    <source>
        <dbReference type="RuleBase" id="RU365090"/>
    </source>
</evidence>
<dbReference type="Gene3D" id="2.170.190.11">
    <property type="entry name" value="Molybdopterin biosynthesis moea protein, domain 3"/>
    <property type="match status" value="1"/>
</dbReference>
<dbReference type="eggNOG" id="COG0303">
    <property type="taxonomic scope" value="Bacteria"/>
</dbReference>
<dbReference type="GO" id="GO:0005829">
    <property type="term" value="C:cytosol"/>
    <property type="evidence" value="ECO:0007669"/>
    <property type="project" value="TreeGrafter"/>
</dbReference>
<dbReference type="HOGENOM" id="CLU_010186_7_2_5"/>
<gene>
    <name evidence="6" type="ordered locus">Nham_3135</name>
</gene>
<dbReference type="Pfam" id="PF03453">
    <property type="entry name" value="MoeA_N"/>
    <property type="match status" value="1"/>
</dbReference>
<name>Q1QIS6_NITHX</name>
<dbReference type="AlphaFoldDB" id="Q1QIS6"/>
<dbReference type="Gene3D" id="3.40.980.10">
    <property type="entry name" value="MoaB/Mog-like domain"/>
    <property type="match status" value="1"/>
</dbReference>
<dbReference type="InterPro" id="IPR001453">
    <property type="entry name" value="MoaB/Mog_dom"/>
</dbReference>
<dbReference type="EC" id="2.10.1.1" evidence="4"/>
<evidence type="ECO:0000259" key="5">
    <source>
        <dbReference type="SMART" id="SM00852"/>
    </source>
</evidence>
<dbReference type="Gene3D" id="2.40.340.10">
    <property type="entry name" value="MoeA, C-terminal, domain IV"/>
    <property type="match status" value="1"/>
</dbReference>
<dbReference type="GO" id="GO:0061599">
    <property type="term" value="F:molybdopterin molybdotransferase activity"/>
    <property type="evidence" value="ECO:0007669"/>
    <property type="project" value="UniProtKB-UniRule"/>
</dbReference>
<dbReference type="GO" id="GO:0006777">
    <property type="term" value="P:Mo-molybdopterin cofactor biosynthetic process"/>
    <property type="evidence" value="ECO:0007669"/>
    <property type="project" value="UniProtKB-UniRule"/>
</dbReference>
<accession>Q1QIS6</accession>
<dbReference type="STRING" id="323097.Nham_3135"/>
<keyword evidence="4" id="KW-0500">Molybdenum</keyword>
<dbReference type="PANTHER" id="PTHR10192:SF5">
    <property type="entry name" value="GEPHYRIN"/>
    <property type="match status" value="1"/>
</dbReference>
<dbReference type="PANTHER" id="PTHR10192">
    <property type="entry name" value="MOLYBDOPTERIN BIOSYNTHESIS PROTEIN"/>
    <property type="match status" value="1"/>
</dbReference>
<dbReference type="Gene3D" id="3.90.105.10">
    <property type="entry name" value="Molybdopterin biosynthesis moea protein, domain 2"/>
    <property type="match status" value="1"/>
</dbReference>
<dbReference type="SUPFAM" id="SSF63882">
    <property type="entry name" value="MoeA N-terminal region -like"/>
    <property type="match status" value="1"/>
</dbReference>
<dbReference type="SMART" id="SM00852">
    <property type="entry name" value="MoCF_biosynth"/>
    <property type="match status" value="1"/>
</dbReference>
<comment type="function">
    <text evidence="1 4">Catalyzes the insertion of molybdate into adenylated molybdopterin with the concomitant release of AMP.</text>
</comment>
<keyword evidence="4" id="KW-0501">Molybdenum cofactor biosynthesis</keyword>
<comment type="pathway">
    <text evidence="4">Cofactor biosynthesis; molybdopterin biosynthesis.</text>
</comment>
<dbReference type="InterPro" id="IPR038987">
    <property type="entry name" value="MoeA-like"/>
</dbReference>